<dbReference type="CDD" id="cd07325">
    <property type="entry name" value="M48_Ste24p_like"/>
    <property type="match status" value="1"/>
</dbReference>
<evidence type="ECO:0000259" key="8">
    <source>
        <dbReference type="Pfam" id="PF01435"/>
    </source>
</evidence>
<evidence type="ECO:0000256" key="3">
    <source>
        <dbReference type="ARBA" id="ARBA00022801"/>
    </source>
</evidence>
<keyword evidence="1 6" id="KW-0645">Protease</keyword>
<name>A0ABY8UFD6_TETOB</name>
<gene>
    <name evidence="9" type="ORF">OEZ85_005854</name>
</gene>
<feature type="region of interest" description="Disordered" evidence="7">
    <location>
        <begin position="346"/>
        <end position="392"/>
    </location>
</feature>
<dbReference type="PANTHER" id="PTHR10120">
    <property type="entry name" value="CAAX PRENYL PROTEASE 1"/>
    <property type="match status" value="1"/>
</dbReference>
<feature type="compositionally biased region" description="Low complexity" evidence="7">
    <location>
        <begin position="365"/>
        <end position="386"/>
    </location>
</feature>
<evidence type="ECO:0000256" key="5">
    <source>
        <dbReference type="ARBA" id="ARBA00023049"/>
    </source>
</evidence>
<keyword evidence="10" id="KW-1185">Reference proteome</keyword>
<dbReference type="InterPro" id="IPR001915">
    <property type="entry name" value="Peptidase_M48"/>
</dbReference>
<feature type="domain" description="Peptidase M48" evidence="8">
    <location>
        <begin position="134"/>
        <end position="325"/>
    </location>
</feature>
<evidence type="ECO:0000313" key="9">
    <source>
        <dbReference type="EMBL" id="WIA19977.1"/>
    </source>
</evidence>
<comment type="similarity">
    <text evidence="6">Belongs to the peptidase M48 family.</text>
</comment>
<feature type="region of interest" description="Disordered" evidence="7">
    <location>
        <begin position="1"/>
        <end position="29"/>
    </location>
</feature>
<reference evidence="9 10" key="1">
    <citation type="submission" date="2023-05" db="EMBL/GenBank/DDBJ databases">
        <title>A 100% complete, gapless, phased diploid assembly of the Scenedesmus obliquus UTEX 3031 genome.</title>
        <authorList>
            <person name="Biondi T.C."/>
            <person name="Hanschen E.R."/>
            <person name="Kwon T."/>
            <person name="Eng W."/>
            <person name="Kruse C.P.S."/>
            <person name="Koehler S.I."/>
            <person name="Kunde Y."/>
            <person name="Gleasner C.D."/>
            <person name="You Mak K.T."/>
            <person name="Polle J."/>
            <person name="Hovde B.T."/>
            <person name="Starkenburg S.R."/>
        </authorList>
    </citation>
    <scope>NUCLEOTIDE SEQUENCE [LARGE SCALE GENOMIC DNA]</scope>
    <source>
        <strain evidence="9 10">DOE0152z</strain>
    </source>
</reference>
<accession>A0ABY8UFD6</accession>
<keyword evidence="4 6" id="KW-0862">Zinc</keyword>
<evidence type="ECO:0000256" key="4">
    <source>
        <dbReference type="ARBA" id="ARBA00022833"/>
    </source>
</evidence>
<evidence type="ECO:0000256" key="7">
    <source>
        <dbReference type="SAM" id="MobiDB-lite"/>
    </source>
</evidence>
<comment type="cofactor">
    <cofactor evidence="6">
        <name>Zn(2+)</name>
        <dbReference type="ChEBI" id="CHEBI:29105"/>
    </cofactor>
    <text evidence="6">Binds 1 zinc ion per subunit.</text>
</comment>
<keyword evidence="2" id="KW-0479">Metal-binding</keyword>
<proteinExistence type="inferred from homology"/>
<feature type="compositionally biased region" description="Low complexity" evidence="7">
    <location>
        <begin position="346"/>
        <end position="357"/>
    </location>
</feature>
<keyword evidence="3 6" id="KW-0378">Hydrolase</keyword>
<protein>
    <recommendedName>
        <fullName evidence="8">Peptidase M48 domain-containing protein</fullName>
    </recommendedName>
</protein>
<organism evidence="9 10">
    <name type="scientific">Tetradesmus obliquus</name>
    <name type="common">Green alga</name>
    <name type="synonym">Acutodesmus obliquus</name>
    <dbReference type="NCBI Taxonomy" id="3088"/>
    <lineage>
        <taxon>Eukaryota</taxon>
        <taxon>Viridiplantae</taxon>
        <taxon>Chlorophyta</taxon>
        <taxon>core chlorophytes</taxon>
        <taxon>Chlorophyceae</taxon>
        <taxon>CS clade</taxon>
        <taxon>Sphaeropleales</taxon>
        <taxon>Scenedesmaceae</taxon>
        <taxon>Tetradesmus</taxon>
    </lineage>
</organism>
<evidence type="ECO:0000256" key="2">
    <source>
        <dbReference type="ARBA" id="ARBA00022723"/>
    </source>
</evidence>
<dbReference type="Proteomes" id="UP001244341">
    <property type="component" value="Chromosome 11b"/>
</dbReference>
<evidence type="ECO:0000256" key="1">
    <source>
        <dbReference type="ARBA" id="ARBA00022670"/>
    </source>
</evidence>
<keyword evidence="5 6" id="KW-0482">Metalloprotease</keyword>
<evidence type="ECO:0000256" key="6">
    <source>
        <dbReference type="RuleBase" id="RU003983"/>
    </source>
</evidence>
<dbReference type="Pfam" id="PF01435">
    <property type="entry name" value="Peptidase_M48"/>
    <property type="match status" value="1"/>
</dbReference>
<evidence type="ECO:0000313" key="10">
    <source>
        <dbReference type="Proteomes" id="UP001244341"/>
    </source>
</evidence>
<dbReference type="EMBL" id="CP126218">
    <property type="protein sequence ID" value="WIA19977.1"/>
    <property type="molecule type" value="Genomic_DNA"/>
</dbReference>
<dbReference type="Gene3D" id="3.30.2010.10">
    <property type="entry name" value="Metalloproteases ('zincins'), catalytic domain"/>
    <property type="match status" value="1"/>
</dbReference>
<sequence>MSGLLRPVERTGLRRAGHAARGLQSQQHTRSALLRYNSASHGRQSLLQCPHAVQPSQSLHSTAGNGKEQRIKRYAGLTADDFRHPLDQQNTSLIQALPGMDFVAKTLMGPVAEQVLLLENIATSIKTGPDQLPTVHNLLLDAAEVLQMEPPELYVRQNPNPNAYILAITGRKPFVVVHTSLLELLTLPELQAVIAHELGHLKCDHGLWLTTANVLASGTVSILPFISGTVEDALLRWLRAAELTCDRAALLVAQDPGVVIGALMKLAGGSPAFAHELSVDAFLQQARSYDEVTTSSMLGWYLRNAQTRALSHPLPVMRAREIDRWAQGVQYKALLARNRTVSIPITNGSSINSSSSSSGGGGSSIAGSSTAAAGGPAGAAAGASNGYRQASS</sequence>